<name>A0A8K1CJG6_PYTOL</name>
<feature type="transmembrane region" description="Helical" evidence="7">
    <location>
        <begin position="37"/>
        <end position="57"/>
    </location>
</feature>
<keyword evidence="7" id="KW-0769">Symport</keyword>
<comment type="similarity">
    <text evidence="7">Belongs to the dicarboxylate/amino acid:cation symporter (DAACS) (TC 2.A.23) family.</text>
</comment>
<dbReference type="GO" id="GO:0005886">
    <property type="term" value="C:plasma membrane"/>
    <property type="evidence" value="ECO:0007669"/>
    <property type="project" value="UniProtKB-SubCell"/>
</dbReference>
<keyword evidence="5 7" id="KW-1133">Transmembrane helix</keyword>
<keyword evidence="10" id="KW-1185">Reference proteome</keyword>
<dbReference type="InterPro" id="IPR001991">
    <property type="entry name" value="Na-dicarboxylate_symporter"/>
</dbReference>
<dbReference type="SUPFAM" id="SSF118215">
    <property type="entry name" value="Proton glutamate symport protein"/>
    <property type="match status" value="1"/>
</dbReference>
<evidence type="ECO:0000256" key="7">
    <source>
        <dbReference type="RuleBase" id="RU361216"/>
    </source>
</evidence>
<comment type="subcellular location">
    <subcellularLocation>
        <location evidence="1">Cell membrane</location>
        <topology evidence="1">Multi-pass membrane protein</topology>
    </subcellularLocation>
    <subcellularLocation>
        <location evidence="7">Membrane</location>
        <topology evidence="7">Multi-pass membrane protein</topology>
    </subcellularLocation>
</comment>
<evidence type="ECO:0000256" key="4">
    <source>
        <dbReference type="ARBA" id="ARBA00022692"/>
    </source>
</evidence>
<keyword evidence="4 7" id="KW-0812">Transmembrane</keyword>
<dbReference type="InterPro" id="IPR036458">
    <property type="entry name" value="Na:dicarbo_symporter_sf"/>
</dbReference>
<evidence type="ECO:0000256" key="5">
    <source>
        <dbReference type="ARBA" id="ARBA00022989"/>
    </source>
</evidence>
<evidence type="ECO:0000256" key="6">
    <source>
        <dbReference type="ARBA" id="ARBA00023136"/>
    </source>
</evidence>
<evidence type="ECO:0000313" key="10">
    <source>
        <dbReference type="Proteomes" id="UP000794436"/>
    </source>
</evidence>
<dbReference type="PANTHER" id="PTHR42865:SF7">
    <property type="entry name" value="PROTON_GLUTAMATE-ASPARTATE SYMPORTER"/>
    <property type="match status" value="1"/>
</dbReference>
<protein>
    <recommendedName>
        <fullName evidence="7">Amino acid transporter</fullName>
    </recommendedName>
</protein>
<dbReference type="Gene3D" id="1.10.3860.10">
    <property type="entry name" value="Sodium:dicarboxylate symporter"/>
    <property type="match status" value="1"/>
</dbReference>
<feature type="transmembrane region" description="Helical" evidence="7">
    <location>
        <begin position="133"/>
        <end position="158"/>
    </location>
</feature>
<comment type="caution">
    <text evidence="9">The sequence shown here is derived from an EMBL/GenBank/DDBJ whole genome shotgun (WGS) entry which is preliminary data.</text>
</comment>
<keyword evidence="2 7" id="KW-0813">Transport</keyword>
<feature type="transmembrane region" description="Helical" evidence="7">
    <location>
        <begin position="6"/>
        <end position="25"/>
    </location>
</feature>
<gene>
    <name evidence="9" type="ORF">Poli38472_012997</name>
</gene>
<evidence type="ECO:0000256" key="3">
    <source>
        <dbReference type="ARBA" id="ARBA00022475"/>
    </source>
</evidence>
<keyword evidence="6 7" id="KW-0472">Membrane</keyword>
<evidence type="ECO:0000256" key="1">
    <source>
        <dbReference type="ARBA" id="ARBA00004651"/>
    </source>
</evidence>
<organism evidence="9 10">
    <name type="scientific">Pythium oligandrum</name>
    <name type="common">Mycoparasitic fungus</name>
    <dbReference type="NCBI Taxonomy" id="41045"/>
    <lineage>
        <taxon>Eukaryota</taxon>
        <taxon>Sar</taxon>
        <taxon>Stramenopiles</taxon>
        <taxon>Oomycota</taxon>
        <taxon>Peronosporomycetes</taxon>
        <taxon>Pythiales</taxon>
        <taxon>Pythiaceae</taxon>
        <taxon>Pythium</taxon>
    </lineage>
</organism>
<evidence type="ECO:0000313" key="9">
    <source>
        <dbReference type="EMBL" id="TMW64375.1"/>
    </source>
</evidence>
<accession>A0A8K1CJG6</accession>
<dbReference type="PANTHER" id="PTHR42865">
    <property type="entry name" value="PROTON/GLUTAMATE-ASPARTATE SYMPORTER"/>
    <property type="match status" value="1"/>
</dbReference>
<dbReference type="AlphaFoldDB" id="A0A8K1CJG6"/>
<dbReference type="Pfam" id="PF00375">
    <property type="entry name" value="SDF"/>
    <property type="match status" value="1"/>
</dbReference>
<dbReference type="OrthoDB" id="5877963at2759"/>
<proteinExistence type="inferred from homology"/>
<dbReference type="EMBL" id="SPLM01000040">
    <property type="protein sequence ID" value="TMW64375.1"/>
    <property type="molecule type" value="Genomic_DNA"/>
</dbReference>
<dbReference type="GO" id="GO:0015293">
    <property type="term" value="F:symporter activity"/>
    <property type="evidence" value="ECO:0007669"/>
    <property type="project" value="UniProtKB-UniRule"/>
</dbReference>
<feature type="compositionally biased region" description="Basic and acidic residues" evidence="8">
    <location>
        <begin position="257"/>
        <end position="266"/>
    </location>
</feature>
<feature type="transmembrane region" description="Helical" evidence="7">
    <location>
        <begin position="170"/>
        <end position="187"/>
    </location>
</feature>
<sequence length="275" mass="30401">MAFSASQYIGIIVFSMFVGAGLIISQDYPSLAEQNNYFFLVLKQISVVLETIINWLIPWIPLGAVSSLTHSIMTGEITQSGFKEYLYLPITLLVTLVVYFLFVVCSGSYVATIPVMMRSIESSRQVSRTLAQFTVTIGTAVSLCGTAAYYVVSCIYMAYASGIEHKLTPGRVIVLMILSTITSFGAPRMGMPRLTYIATIWTTTFGGKVPDSFPLLLSVEWLTLRMRRLVNVAVVAIVARIIAEQLDESAEDEEEREREFEGRDSLDNGSDIAPL</sequence>
<feature type="transmembrane region" description="Helical" evidence="7">
    <location>
        <begin position="86"/>
        <end position="112"/>
    </location>
</feature>
<evidence type="ECO:0000256" key="2">
    <source>
        <dbReference type="ARBA" id="ARBA00022448"/>
    </source>
</evidence>
<reference evidence="9" key="1">
    <citation type="submission" date="2019-03" db="EMBL/GenBank/DDBJ databases">
        <title>Long read genome sequence of the mycoparasitic Pythium oligandrum ATCC 38472 isolated from sugarbeet rhizosphere.</title>
        <authorList>
            <person name="Gaulin E."/>
        </authorList>
    </citation>
    <scope>NUCLEOTIDE SEQUENCE</scope>
    <source>
        <strain evidence="9">ATCC 38472_TT</strain>
    </source>
</reference>
<keyword evidence="3" id="KW-1003">Cell membrane</keyword>
<dbReference type="Proteomes" id="UP000794436">
    <property type="component" value="Unassembled WGS sequence"/>
</dbReference>
<feature type="region of interest" description="Disordered" evidence="8">
    <location>
        <begin position="248"/>
        <end position="275"/>
    </location>
</feature>
<evidence type="ECO:0000256" key="8">
    <source>
        <dbReference type="SAM" id="MobiDB-lite"/>
    </source>
</evidence>